<gene>
    <name evidence="1" type="ORF">BN1232_02250</name>
</gene>
<evidence type="ECO:0000313" key="2">
    <source>
        <dbReference type="Proteomes" id="UP000199251"/>
    </source>
</evidence>
<dbReference type="EMBL" id="CTEE01000001">
    <property type="protein sequence ID" value="CQD11929.1"/>
    <property type="molecule type" value="Genomic_DNA"/>
</dbReference>
<dbReference type="RefSeq" id="WP_090601410.1">
    <property type="nucleotide sequence ID" value="NZ_CTEE01000001.1"/>
</dbReference>
<reference evidence="1 2" key="1">
    <citation type="submission" date="2015-03" db="EMBL/GenBank/DDBJ databases">
        <authorList>
            <person name="Urmite Genomes"/>
        </authorList>
    </citation>
    <scope>NUCLEOTIDE SEQUENCE [LARGE SCALE GENOMIC DNA]</scope>
    <source>
        <strain evidence="1 2">CSUR P1491</strain>
    </source>
</reference>
<dbReference type="Proteomes" id="UP000199251">
    <property type="component" value="Unassembled WGS sequence"/>
</dbReference>
<dbReference type="AlphaFoldDB" id="A0A0E4CMU1"/>
<protein>
    <submittedName>
        <fullName evidence="1">Uncharacterized protein</fullName>
    </submittedName>
</protein>
<evidence type="ECO:0000313" key="1">
    <source>
        <dbReference type="EMBL" id="CQD11929.1"/>
    </source>
</evidence>
<dbReference type="STRING" id="141349.BN1232_02250"/>
<organism evidence="1 2">
    <name type="scientific">Mycobacterium lentiflavum</name>
    <dbReference type="NCBI Taxonomy" id="141349"/>
    <lineage>
        <taxon>Bacteria</taxon>
        <taxon>Bacillati</taxon>
        <taxon>Actinomycetota</taxon>
        <taxon>Actinomycetes</taxon>
        <taxon>Mycobacteriales</taxon>
        <taxon>Mycobacteriaceae</taxon>
        <taxon>Mycobacterium</taxon>
        <taxon>Mycobacterium simiae complex</taxon>
    </lineage>
</organism>
<proteinExistence type="predicted"/>
<sequence length="101" mass="10634">MTDHNELDDATYKAACTWALRLVLTGLSGEGPERDTALQENLAALLDAPHRAFHNTLGALLSYLVAALETLYGDRDTAATAVANELAAALAANPDNTGQQP</sequence>
<name>A0A0E4CMU1_MYCLN</name>
<accession>A0A0E4CMU1</accession>